<comment type="caution">
    <text evidence="2">The sequence shown here is derived from an EMBL/GenBank/DDBJ whole genome shotgun (WGS) entry which is preliminary data.</text>
</comment>
<dbReference type="OrthoDB" id="5397087at2759"/>
<evidence type="ECO:0000313" key="2">
    <source>
        <dbReference type="EMBL" id="KXX80736.1"/>
    </source>
</evidence>
<sequence>MAKRPFDVSDPASSPPKRAHTQRTHDENRERAYIAASRRTDRTLEDRMDSAYKASAMHKRRTGKGFKLSEEIVKNQEMYEEDDDELPRRSFAIPPHVPVLTNPSVKDTAAAKLAEQAEVERIFDQQFPGYSACLRSRRFSQPLLFSAAQSNWVAHQFQPAPVLQSAPATQCSPVTTSYPSNSLPSVAVDDPISPALNSSPEPDSPYTPPPPAHSQPCRPHPISTAIPLQTYTLESPRSQHDRKSISPTPADQVSLRNIDPSLIGLSESLVDFPAMASGDYNLSSFVPAYHHSAFAAAITADHWLAVEELPLSAITTTSSSMDTNSAASEFDLSRSPITPVTPLSDGGNQSHQAVVEDESWKDFLELEGDCV</sequence>
<accession>A0A175WAG4</accession>
<dbReference type="Proteomes" id="UP000078237">
    <property type="component" value="Unassembled WGS sequence"/>
</dbReference>
<feature type="compositionally biased region" description="Basic and acidic residues" evidence="1">
    <location>
        <begin position="23"/>
        <end position="47"/>
    </location>
</feature>
<evidence type="ECO:0000256" key="1">
    <source>
        <dbReference type="SAM" id="MobiDB-lite"/>
    </source>
</evidence>
<keyword evidence="3" id="KW-1185">Reference proteome</keyword>
<gene>
    <name evidence="2" type="ORF">MMYC01_203841</name>
</gene>
<feature type="region of interest" description="Disordered" evidence="1">
    <location>
        <begin position="1"/>
        <end position="47"/>
    </location>
</feature>
<dbReference type="EMBL" id="LCTW02000052">
    <property type="protein sequence ID" value="KXX80736.1"/>
    <property type="molecule type" value="Genomic_DNA"/>
</dbReference>
<dbReference type="AlphaFoldDB" id="A0A175WAG4"/>
<dbReference type="VEuPathDB" id="FungiDB:MMYC01_203841"/>
<evidence type="ECO:0000313" key="3">
    <source>
        <dbReference type="Proteomes" id="UP000078237"/>
    </source>
</evidence>
<dbReference type="STRING" id="100816.A0A175WAG4"/>
<organism evidence="2 3">
    <name type="scientific">Madurella mycetomatis</name>
    <dbReference type="NCBI Taxonomy" id="100816"/>
    <lineage>
        <taxon>Eukaryota</taxon>
        <taxon>Fungi</taxon>
        <taxon>Dikarya</taxon>
        <taxon>Ascomycota</taxon>
        <taxon>Pezizomycotina</taxon>
        <taxon>Sordariomycetes</taxon>
        <taxon>Sordariomycetidae</taxon>
        <taxon>Sordariales</taxon>
        <taxon>Sordariales incertae sedis</taxon>
        <taxon>Madurella</taxon>
    </lineage>
</organism>
<protein>
    <submittedName>
        <fullName evidence="2">Uncharacterized protein</fullName>
    </submittedName>
</protein>
<feature type="region of interest" description="Disordered" evidence="1">
    <location>
        <begin position="182"/>
        <end position="221"/>
    </location>
</feature>
<name>A0A175WAG4_9PEZI</name>
<feature type="compositionally biased region" description="Pro residues" evidence="1">
    <location>
        <begin position="202"/>
        <end position="213"/>
    </location>
</feature>
<reference evidence="2 3" key="1">
    <citation type="journal article" date="2016" name="Genome Announc.">
        <title>Genome Sequence of Madurella mycetomatis mm55, Isolated from a Human Mycetoma Case in Sudan.</title>
        <authorList>
            <person name="Smit S."/>
            <person name="Derks M.F."/>
            <person name="Bervoets S."/>
            <person name="Fahal A."/>
            <person name="van Leeuwen W."/>
            <person name="van Belkum A."/>
            <person name="van de Sande W.W."/>
        </authorList>
    </citation>
    <scope>NUCLEOTIDE SEQUENCE [LARGE SCALE GENOMIC DNA]</scope>
    <source>
        <strain evidence="3">mm55</strain>
    </source>
</reference>
<proteinExistence type="predicted"/>